<protein>
    <submittedName>
        <fullName evidence="1">Uncharacterized protein</fullName>
    </submittedName>
</protein>
<organism evidence="1 2">
    <name type="scientific">Acinetobacter phage vB_AbaM_ME3</name>
    <dbReference type="NCBI Taxonomy" id="1837876"/>
    <lineage>
        <taxon>Viruses</taxon>
        <taxon>Duplodnaviria</taxon>
        <taxon>Heunggongvirae</taxon>
        <taxon>Uroviricota</taxon>
        <taxon>Caudoviricetes</taxon>
        <taxon>Metrivirus</taxon>
        <taxon>Metrivirus ME3</taxon>
    </lineage>
</organism>
<evidence type="ECO:0000313" key="2">
    <source>
        <dbReference type="Proteomes" id="UP000225947"/>
    </source>
</evidence>
<name>A0A172Q009_9CAUD</name>
<reference evidence="2" key="1">
    <citation type="submission" date="2016-03" db="EMBL/GenBank/DDBJ databases">
        <title>Characterization of Acinetobacter baumannii phage vB_AbaM_ME3.</title>
        <authorList>
            <person name="Buttimer C.T.H."/>
            <person name="Elbreki M."/>
            <person name="Coffey A."/>
        </authorList>
    </citation>
    <scope>NUCLEOTIDE SEQUENCE [LARGE SCALE GENOMIC DNA]</scope>
</reference>
<sequence>MKILLKRATYYFNDGIVLGPLSREADVDLNEMSDSSIRKLNAGVRTGVIEITEGFEEFEAKVVSLSAKKEDASLLV</sequence>
<gene>
    <name evidence="1" type="ORF">ME3_23</name>
</gene>
<keyword evidence="2" id="KW-1185">Reference proteome</keyword>
<accession>A0A172Q009</accession>
<dbReference type="EMBL" id="KU935715">
    <property type="protein sequence ID" value="AND75184.1"/>
    <property type="molecule type" value="Genomic_DNA"/>
</dbReference>
<dbReference type="Proteomes" id="UP000225947">
    <property type="component" value="Segment"/>
</dbReference>
<evidence type="ECO:0000313" key="1">
    <source>
        <dbReference type="EMBL" id="AND75184.1"/>
    </source>
</evidence>
<proteinExistence type="predicted"/>